<sequence length="225" mass="23789">MSVHPFLPGVAPFGRAPAPAAPEPTAPILSEAFDTRPLDAAAAGFVLAALPPGLVLWAQDRLSRAETGAPFLPGTGRALLRLDLTRPADVLAALEDGLQGRALAAVVGEIHGSPAALSFTASRRLALRAEAAGLPCWLIRHAARPDASAARMRWRLSALPSVPDPDDPQAPGDPRWLAELFRARGRPGSTWVAHHDRAADRLDFSAPPRDRELAVPARPARRGLA</sequence>
<dbReference type="Proteomes" id="UP000183635">
    <property type="component" value="Unassembled WGS sequence"/>
</dbReference>
<evidence type="ECO:0000256" key="1">
    <source>
        <dbReference type="SAM" id="MobiDB-lite"/>
    </source>
</evidence>
<dbReference type="OrthoDB" id="7202530at2"/>
<accession>A0A1I3AT26</accession>
<gene>
    <name evidence="2" type="ORF">SAMN04488021_1173</name>
</gene>
<dbReference type="Gene3D" id="3.40.50.300">
    <property type="entry name" value="P-loop containing nucleotide triphosphate hydrolases"/>
    <property type="match status" value="1"/>
</dbReference>
<keyword evidence="3" id="KW-1185">Reference proteome</keyword>
<dbReference type="InterPro" id="IPR027417">
    <property type="entry name" value="P-loop_NTPase"/>
</dbReference>
<name>A0A1I3AT26_9RHOB</name>
<protein>
    <submittedName>
        <fullName evidence="2">Protein ImuA</fullName>
    </submittedName>
</protein>
<evidence type="ECO:0000313" key="2">
    <source>
        <dbReference type="EMBL" id="SFH53225.1"/>
    </source>
</evidence>
<reference evidence="2 3" key="1">
    <citation type="submission" date="2016-10" db="EMBL/GenBank/DDBJ databases">
        <authorList>
            <person name="de Groot N.N."/>
        </authorList>
    </citation>
    <scope>NUCLEOTIDE SEQUENCE [LARGE SCALE GENOMIC DNA]</scope>
    <source>
        <strain evidence="2 3">DSM 8537</strain>
    </source>
</reference>
<dbReference type="EMBL" id="FOPU01000017">
    <property type="protein sequence ID" value="SFH53225.1"/>
    <property type="molecule type" value="Genomic_DNA"/>
</dbReference>
<evidence type="ECO:0000313" key="3">
    <source>
        <dbReference type="Proteomes" id="UP000183635"/>
    </source>
</evidence>
<feature type="region of interest" description="Disordered" evidence="1">
    <location>
        <begin position="198"/>
        <end position="225"/>
    </location>
</feature>
<feature type="compositionally biased region" description="Basic and acidic residues" evidence="1">
    <location>
        <begin position="198"/>
        <end position="213"/>
    </location>
</feature>
<dbReference type="RefSeq" id="WP_074967979.1">
    <property type="nucleotide sequence ID" value="NZ_CBCRYP010000049.1"/>
</dbReference>
<organism evidence="2 3">
    <name type="scientific">Paracoccus aminovorans</name>
    <dbReference type="NCBI Taxonomy" id="34004"/>
    <lineage>
        <taxon>Bacteria</taxon>
        <taxon>Pseudomonadati</taxon>
        <taxon>Pseudomonadota</taxon>
        <taxon>Alphaproteobacteria</taxon>
        <taxon>Rhodobacterales</taxon>
        <taxon>Paracoccaceae</taxon>
        <taxon>Paracoccus</taxon>
    </lineage>
</organism>
<dbReference type="STRING" id="34004.SAMN04488021_1173"/>
<proteinExistence type="predicted"/>
<dbReference type="AlphaFoldDB" id="A0A1I3AT26"/>